<evidence type="ECO:0000256" key="2">
    <source>
        <dbReference type="ARBA" id="ARBA00009765"/>
    </source>
</evidence>
<evidence type="ECO:0000256" key="4">
    <source>
        <dbReference type="ARBA" id="ARBA00022989"/>
    </source>
</evidence>
<keyword evidence="4 6" id="KW-1133">Transmembrane helix</keyword>
<dbReference type="EMBL" id="JAUDCG010000001">
    <property type="protein sequence ID" value="MDM8156031.1"/>
    <property type="molecule type" value="Genomic_DNA"/>
</dbReference>
<dbReference type="CDD" id="cd12827">
    <property type="entry name" value="EcCorA_ZntB-like_u2"/>
    <property type="match status" value="1"/>
</dbReference>
<evidence type="ECO:0000256" key="6">
    <source>
        <dbReference type="SAM" id="Phobius"/>
    </source>
</evidence>
<keyword evidence="8" id="KW-1185">Reference proteome</keyword>
<dbReference type="Gene3D" id="3.30.460.20">
    <property type="entry name" value="CorA soluble domain-like"/>
    <property type="match status" value="1"/>
</dbReference>
<sequence>MLEFYKTFDNVTKRIDQPEPGCWINAVSPDEEEVDYLVHTIGVLPEFVKSSLDEEESSHIDYDDDENQTLIIVDYPSAEDREDTYDENTLQYTTLPLGVVIMKGYIITICLHENLNIEDMANGVVRGVHTDMKTRFLLLLLLRISQRFLIYLRQIDRLSSRTEQKLHQSMKNEELIQMLGLEKSLVYFSTSLKTDEIVLNKIMRGKFIKLYEEDQDLLDDVLIEIHQAIEMCNIYSNILSGTMDAFASVISNNLNIVMKVLTVITIVMAIPNIIFGFYGMNVGGLPVAQSWIPPLIIAIIAMGIATWIFMKKDMFH</sequence>
<reference evidence="7" key="2">
    <citation type="submission" date="2023-06" db="EMBL/GenBank/DDBJ databases">
        <authorList>
            <person name="Zeman M."/>
            <person name="Kubasova T."/>
            <person name="Jahodarova E."/>
            <person name="Nykrynova M."/>
            <person name="Rychlik I."/>
        </authorList>
    </citation>
    <scope>NUCLEOTIDE SEQUENCE</scope>
    <source>
        <strain evidence="7">ET39</strain>
    </source>
</reference>
<dbReference type="Gene3D" id="1.20.58.340">
    <property type="entry name" value="Magnesium transport protein CorA, transmembrane region"/>
    <property type="match status" value="2"/>
</dbReference>
<protein>
    <submittedName>
        <fullName evidence="7">Magnesium transporter CorA family protein</fullName>
    </submittedName>
</protein>
<dbReference type="SUPFAM" id="SSF143865">
    <property type="entry name" value="CorA soluble domain-like"/>
    <property type="match status" value="1"/>
</dbReference>
<evidence type="ECO:0000256" key="5">
    <source>
        <dbReference type="ARBA" id="ARBA00023136"/>
    </source>
</evidence>
<dbReference type="InterPro" id="IPR045863">
    <property type="entry name" value="CorA_TM1_TM2"/>
</dbReference>
<evidence type="ECO:0000256" key="3">
    <source>
        <dbReference type="ARBA" id="ARBA00022692"/>
    </source>
</evidence>
<accession>A0ABT7U8S3</accession>
<dbReference type="InterPro" id="IPR002523">
    <property type="entry name" value="MgTranspt_CorA/ZnTranspt_ZntB"/>
</dbReference>
<dbReference type="RefSeq" id="WP_289606508.1">
    <property type="nucleotide sequence ID" value="NZ_JAUDCG010000001.1"/>
</dbReference>
<dbReference type="Pfam" id="PF01544">
    <property type="entry name" value="CorA"/>
    <property type="match status" value="1"/>
</dbReference>
<organism evidence="7 8">
    <name type="scientific">Amedibacillus dolichus</name>
    <dbReference type="NCBI Taxonomy" id="31971"/>
    <lineage>
        <taxon>Bacteria</taxon>
        <taxon>Bacillati</taxon>
        <taxon>Bacillota</taxon>
        <taxon>Erysipelotrichia</taxon>
        <taxon>Erysipelotrichales</taxon>
        <taxon>Erysipelotrichaceae</taxon>
        <taxon>Amedibacillus</taxon>
    </lineage>
</organism>
<evidence type="ECO:0000313" key="8">
    <source>
        <dbReference type="Proteomes" id="UP001529340"/>
    </source>
</evidence>
<comment type="caution">
    <text evidence="7">The sequence shown here is derived from an EMBL/GenBank/DDBJ whole genome shotgun (WGS) entry which is preliminary data.</text>
</comment>
<comment type="subcellular location">
    <subcellularLocation>
        <location evidence="1">Membrane</location>
        <topology evidence="1">Multi-pass membrane protein</topology>
    </subcellularLocation>
</comment>
<dbReference type="InterPro" id="IPR045861">
    <property type="entry name" value="CorA_cytoplasmic_dom"/>
</dbReference>
<feature type="transmembrane region" description="Helical" evidence="6">
    <location>
        <begin position="260"/>
        <end position="279"/>
    </location>
</feature>
<dbReference type="Proteomes" id="UP001529340">
    <property type="component" value="Unassembled WGS sequence"/>
</dbReference>
<gene>
    <name evidence="7" type="ORF">QUV96_00080</name>
</gene>
<reference evidence="7" key="1">
    <citation type="submission" date="2023-06" db="EMBL/GenBank/DDBJ databases">
        <title>Identification and characterization of horizontal gene transfer across gut microbiota members of farm animals based on homology search.</title>
        <authorList>
            <person name="Schwarzerova J."/>
            <person name="Nykrynova M."/>
            <person name="Jureckova K."/>
            <person name="Cejkova D."/>
            <person name="Rychlik I."/>
        </authorList>
    </citation>
    <scope>NUCLEOTIDE SEQUENCE</scope>
    <source>
        <strain evidence="7">ET39</strain>
    </source>
</reference>
<evidence type="ECO:0000256" key="1">
    <source>
        <dbReference type="ARBA" id="ARBA00004141"/>
    </source>
</evidence>
<dbReference type="PANTHER" id="PTHR47891">
    <property type="entry name" value="TRANSPORTER-RELATED"/>
    <property type="match status" value="1"/>
</dbReference>
<feature type="transmembrane region" description="Helical" evidence="6">
    <location>
        <begin position="291"/>
        <end position="310"/>
    </location>
</feature>
<comment type="similarity">
    <text evidence="2">Belongs to the CorA metal ion transporter (MIT) (TC 1.A.35) family.</text>
</comment>
<name>A0ABT7U8S3_9FIRM</name>
<evidence type="ECO:0000313" key="7">
    <source>
        <dbReference type="EMBL" id="MDM8156031.1"/>
    </source>
</evidence>
<dbReference type="PANTHER" id="PTHR47891:SF2">
    <property type="entry name" value="MAGNESIUM AND COBALT TRANSPORTER"/>
    <property type="match status" value="1"/>
</dbReference>
<dbReference type="InterPro" id="IPR047199">
    <property type="entry name" value="CorA-like"/>
</dbReference>
<dbReference type="SUPFAM" id="SSF144083">
    <property type="entry name" value="Magnesium transport protein CorA, transmembrane region"/>
    <property type="match status" value="1"/>
</dbReference>
<keyword evidence="3 6" id="KW-0812">Transmembrane</keyword>
<keyword evidence="5 6" id="KW-0472">Membrane</keyword>
<proteinExistence type="inferred from homology"/>